<dbReference type="EMBL" id="NFLJ01000038">
    <property type="protein sequence ID" value="OUQ33126.1"/>
    <property type="molecule type" value="Genomic_DNA"/>
</dbReference>
<dbReference type="AlphaFoldDB" id="A0A1Y4ST91"/>
<accession>A0A1Y4ST91</accession>
<dbReference type="Proteomes" id="UP000195305">
    <property type="component" value="Unassembled WGS sequence"/>
</dbReference>
<dbReference type="InterPro" id="IPR037914">
    <property type="entry name" value="SpoVT-AbrB_sf"/>
</dbReference>
<keyword evidence="3" id="KW-1185">Reference proteome</keyword>
<protein>
    <submittedName>
        <fullName evidence="2">AbrB family transcriptional regulator</fullName>
    </submittedName>
</protein>
<dbReference type="InterPro" id="IPR052975">
    <property type="entry name" value="Repressor-like_regulatory"/>
</dbReference>
<evidence type="ECO:0000313" key="3">
    <source>
        <dbReference type="Proteomes" id="UP000195305"/>
    </source>
</evidence>
<evidence type="ECO:0000259" key="1">
    <source>
        <dbReference type="SMART" id="SM00966"/>
    </source>
</evidence>
<proteinExistence type="predicted"/>
<reference evidence="2 3" key="1">
    <citation type="journal article" date="2018" name="BMC Genomics">
        <title>Whole genome sequencing and function prediction of 133 gut anaerobes isolated from chicken caecum in pure cultures.</title>
        <authorList>
            <person name="Medvecky M."/>
            <person name="Cejkova D."/>
            <person name="Polansky O."/>
            <person name="Karasova D."/>
            <person name="Kubasova T."/>
            <person name="Cizek A."/>
            <person name="Rychlik I."/>
        </authorList>
    </citation>
    <scope>NUCLEOTIDE SEQUENCE [LARGE SCALE GENOMIC DNA]</scope>
    <source>
        <strain evidence="2 3">An13</strain>
    </source>
</reference>
<dbReference type="OrthoDB" id="9812495at2"/>
<name>A0A1Y4ST91_9FIRM</name>
<sequence>MSDENKKPKNDKFVGSVKVGPKGQIVIPKEAREMLNISTGDTLVLLADAKQGIAVQKYEVYEDFFEQVFNSGQSPTKSE</sequence>
<dbReference type="InterPro" id="IPR007159">
    <property type="entry name" value="SpoVT-AbrB_dom"/>
</dbReference>
<dbReference type="SMART" id="SM00966">
    <property type="entry name" value="SpoVT_AbrB"/>
    <property type="match status" value="1"/>
</dbReference>
<dbReference type="RefSeq" id="WP_087359448.1">
    <property type="nucleotide sequence ID" value="NZ_NFLJ01000038.1"/>
</dbReference>
<feature type="domain" description="SpoVT-AbrB" evidence="1">
    <location>
        <begin position="17"/>
        <end position="61"/>
    </location>
</feature>
<dbReference type="PANTHER" id="PTHR34860:SF6">
    <property type="entry name" value="REPRESSOR-LIKE PROTEIN SSO7C3"/>
    <property type="match status" value="1"/>
</dbReference>
<dbReference type="SUPFAM" id="SSF89447">
    <property type="entry name" value="AbrB/MazE/MraZ-like"/>
    <property type="match status" value="1"/>
</dbReference>
<dbReference type="PANTHER" id="PTHR34860">
    <property type="entry name" value="REPRESSOR-LIKE PROTEIN SSO7C3"/>
    <property type="match status" value="1"/>
</dbReference>
<dbReference type="GO" id="GO:0003677">
    <property type="term" value="F:DNA binding"/>
    <property type="evidence" value="ECO:0007669"/>
    <property type="project" value="InterPro"/>
</dbReference>
<organism evidence="2 3">
    <name type="scientific">Massilimicrobiota timonensis</name>
    <dbReference type="NCBI Taxonomy" id="1776392"/>
    <lineage>
        <taxon>Bacteria</taxon>
        <taxon>Bacillati</taxon>
        <taxon>Bacillota</taxon>
        <taxon>Erysipelotrichia</taxon>
        <taxon>Erysipelotrichales</taxon>
        <taxon>Erysipelotrichaceae</taxon>
        <taxon>Massilimicrobiota</taxon>
    </lineage>
</organism>
<comment type="caution">
    <text evidence="2">The sequence shown here is derived from an EMBL/GenBank/DDBJ whole genome shotgun (WGS) entry which is preliminary data.</text>
</comment>
<gene>
    <name evidence="2" type="ORF">B5E75_11740</name>
</gene>
<dbReference type="Pfam" id="PF04014">
    <property type="entry name" value="MazE_antitoxin"/>
    <property type="match status" value="1"/>
</dbReference>
<dbReference type="Gene3D" id="2.10.260.10">
    <property type="match status" value="1"/>
</dbReference>
<evidence type="ECO:0000313" key="2">
    <source>
        <dbReference type="EMBL" id="OUQ33126.1"/>
    </source>
</evidence>
<dbReference type="NCBIfam" id="TIGR01439">
    <property type="entry name" value="lp_hng_hel_AbrB"/>
    <property type="match status" value="1"/>
</dbReference>